<protein>
    <submittedName>
        <fullName evidence="1">Uncharacterized protein</fullName>
    </submittedName>
</protein>
<dbReference type="Proteomes" id="UP000219338">
    <property type="component" value="Unassembled WGS sequence"/>
</dbReference>
<proteinExistence type="predicted"/>
<evidence type="ECO:0000313" key="2">
    <source>
        <dbReference type="Proteomes" id="UP000219338"/>
    </source>
</evidence>
<dbReference type="EMBL" id="FUEG01000010">
    <property type="protein sequence ID" value="SJL09144.1"/>
    <property type="molecule type" value="Genomic_DNA"/>
</dbReference>
<evidence type="ECO:0000313" key="1">
    <source>
        <dbReference type="EMBL" id="SJL09144.1"/>
    </source>
</evidence>
<keyword evidence="2" id="KW-1185">Reference proteome</keyword>
<sequence>MALSHVDPSWFDMLFGSRASILHKTRMATETWLRTSATRMKEHLIHRGLWSSAYYGSSSR</sequence>
<gene>
    <name evidence="1" type="ORF">ARMOST_12520</name>
</gene>
<organism evidence="1 2">
    <name type="scientific">Armillaria ostoyae</name>
    <name type="common">Armillaria root rot fungus</name>
    <dbReference type="NCBI Taxonomy" id="47428"/>
    <lineage>
        <taxon>Eukaryota</taxon>
        <taxon>Fungi</taxon>
        <taxon>Dikarya</taxon>
        <taxon>Basidiomycota</taxon>
        <taxon>Agaricomycotina</taxon>
        <taxon>Agaricomycetes</taxon>
        <taxon>Agaricomycetidae</taxon>
        <taxon>Agaricales</taxon>
        <taxon>Marasmiineae</taxon>
        <taxon>Physalacriaceae</taxon>
        <taxon>Armillaria</taxon>
    </lineage>
</organism>
<reference evidence="2" key="1">
    <citation type="journal article" date="2017" name="Nat. Ecol. Evol.">
        <title>Genome expansion and lineage-specific genetic innovations in the forest pathogenic fungi Armillaria.</title>
        <authorList>
            <person name="Sipos G."/>
            <person name="Prasanna A.N."/>
            <person name="Walter M.C."/>
            <person name="O'Connor E."/>
            <person name="Balint B."/>
            <person name="Krizsan K."/>
            <person name="Kiss B."/>
            <person name="Hess J."/>
            <person name="Varga T."/>
            <person name="Slot J."/>
            <person name="Riley R."/>
            <person name="Boka B."/>
            <person name="Rigling D."/>
            <person name="Barry K."/>
            <person name="Lee J."/>
            <person name="Mihaltcheva S."/>
            <person name="LaButti K."/>
            <person name="Lipzen A."/>
            <person name="Waldron R."/>
            <person name="Moloney N.M."/>
            <person name="Sperisen C."/>
            <person name="Kredics L."/>
            <person name="Vagvoelgyi C."/>
            <person name="Patrignani A."/>
            <person name="Fitzpatrick D."/>
            <person name="Nagy I."/>
            <person name="Doyle S."/>
            <person name="Anderson J.B."/>
            <person name="Grigoriev I.V."/>
            <person name="Gueldener U."/>
            <person name="Muensterkoetter M."/>
            <person name="Nagy L.G."/>
        </authorList>
    </citation>
    <scope>NUCLEOTIDE SEQUENCE [LARGE SCALE GENOMIC DNA]</scope>
    <source>
        <strain evidence="2">C18/9</strain>
    </source>
</reference>
<dbReference type="AlphaFoldDB" id="A0A284RK70"/>
<name>A0A284RK70_ARMOS</name>
<accession>A0A284RK70</accession>